<proteinExistence type="predicted"/>
<feature type="region of interest" description="Disordered" evidence="2">
    <location>
        <begin position="1"/>
        <end position="24"/>
    </location>
</feature>
<feature type="region of interest" description="Disordered" evidence="2">
    <location>
        <begin position="180"/>
        <end position="222"/>
    </location>
</feature>
<feature type="domain" description="Histidine kinase/HSP90-like ATPase" evidence="3">
    <location>
        <begin position="60"/>
        <end position="176"/>
    </location>
</feature>
<dbReference type="PANTHER" id="PTHR35526:SF3">
    <property type="entry name" value="ANTI-SIGMA-F FACTOR RSBW"/>
    <property type="match status" value="1"/>
</dbReference>
<dbReference type="AlphaFoldDB" id="A0A7H8N3J2"/>
<dbReference type="CDD" id="cd16936">
    <property type="entry name" value="HATPase_RsbW-like"/>
    <property type="match status" value="1"/>
</dbReference>
<name>A0A7H8N3J2_9ACTN</name>
<dbReference type="InterPro" id="IPR003594">
    <property type="entry name" value="HATPase_dom"/>
</dbReference>
<accession>A0A7H8N3J2</accession>
<evidence type="ECO:0000259" key="3">
    <source>
        <dbReference type="Pfam" id="PF13581"/>
    </source>
</evidence>
<dbReference type="Pfam" id="PF13581">
    <property type="entry name" value="HATPase_c_2"/>
    <property type="match status" value="1"/>
</dbReference>
<sequence length="222" mass="23442">MPADPHVSARSGRHRHLRTPVAEREDPELGALMRGARQDWACALGLTTGSMSALRLDGTAQNIPASRRFVRATLRAWDLGAYLDDAEIITTELVANAHQHAFGATHSHAGQHAWLALIRKANALLCAVADPSPRAPVVGPDDPLAEQGRGLHIITRLSESWGWSHPTSTGKTVWARIPTITGTGGHTTGASRSGGDRAPGSPGTARRHQPGAGTNSRALLGV</sequence>
<dbReference type="SUPFAM" id="SSF55874">
    <property type="entry name" value="ATPase domain of HSP90 chaperone/DNA topoisomerase II/histidine kinase"/>
    <property type="match status" value="1"/>
</dbReference>
<gene>
    <name evidence="4" type="ORF">HUT08_05000</name>
</gene>
<dbReference type="InterPro" id="IPR036890">
    <property type="entry name" value="HATPase_C_sf"/>
</dbReference>
<protein>
    <submittedName>
        <fullName evidence="4">ATP-binding protein</fullName>
    </submittedName>
</protein>
<evidence type="ECO:0000256" key="2">
    <source>
        <dbReference type="SAM" id="MobiDB-lite"/>
    </source>
</evidence>
<evidence type="ECO:0000313" key="4">
    <source>
        <dbReference type="EMBL" id="QKW49002.1"/>
    </source>
</evidence>
<keyword evidence="1" id="KW-0723">Serine/threonine-protein kinase</keyword>
<keyword evidence="1" id="KW-0418">Kinase</keyword>
<keyword evidence="4" id="KW-0067">ATP-binding</keyword>
<organism evidence="4 5">
    <name type="scientific">Streptomyces buecherae</name>
    <dbReference type="NCBI Taxonomy" id="2763006"/>
    <lineage>
        <taxon>Bacteria</taxon>
        <taxon>Bacillati</taxon>
        <taxon>Actinomycetota</taxon>
        <taxon>Actinomycetes</taxon>
        <taxon>Kitasatosporales</taxon>
        <taxon>Streptomycetaceae</taxon>
        <taxon>Streptomyces</taxon>
    </lineage>
</organism>
<dbReference type="GO" id="GO:0004674">
    <property type="term" value="F:protein serine/threonine kinase activity"/>
    <property type="evidence" value="ECO:0007669"/>
    <property type="project" value="UniProtKB-KW"/>
</dbReference>
<keyword evidence="1" id="KW-0808">Transferase</keyword>
<dbReference type="Gene3D" id="3.30.565.10">
    <property type="entry name" value="Histidine kinase-like ATPase, C-terminal domain"/>
    <property type="match status" value="1"/>
</dbReference>
<dbReference type="InterPro" id="IPR050267">
    <property type="entry name" value="Anti-sigma-factor_SerPK"/>
</dbReference>
<keyword evidence="4" id="KW-0547">Nucleotide-binding</keyword>
<dbReference type="PANTHER" id="PTHR35526">
    <property type="entry name" value="ANTI-SIGMA-F FACTOR RSBW-RELATED"/>
    <property type="match status" value="1"/>
</dbReference>
<feature type="compositionally biased region" description="Polar residues" evidence="2">
    <location>
        <begin position="212"/>
        <end position="222"/>
    </location>
</feature>
<keyword evidence="5" id="KW-1185">Reference proteome</keyword>
<evidence type="ECO:0000313" key="5">
    <source>
        <dbReference type="Proteomes" id="UP000509303"/>
    </source>
</evidence>
<dbReference type="EMBL" id="CP054929">
    <property type="protein sequence ID" value="QKW49002.1"/>
    <property type="molecule type" value="Genomic_DNA"/>
</dbReference>
<evidence type="ECO:0000256" key="1">
    <source>
        <dbReference type="ARBA" id="ARBA00022527"/>
    </source>
</evidence>
<dbReference type="Proteomes" id="UP000509303">
    <property type="component" value="Chromosome"/>
</dbReference>
<dbReference type="GO" id="GO:0005524">
    <property type="term" value="F:ATP binding"/>
    <property type="evidence" value="ECO:0007669"/>
    <property type="project" value="UniProtKB-KW"/>
</dbReference>
<reference evidence="4 5" key="1">
    <citation type="submission" date="2020-06" db="EMBL/GenBank/DDBJ databases">
        <title>Genome mining for natural products.</title>
        <authorList>
            <person name="Zhang B."/>
            <person name="Shi J."/>
            <person name="Ge H."/>
        </authorList>
    </citation>
    <scope>NUCLEOTIDE SEQUENCE [LARGE SCALE GENOMIC DNA]</scope>
    <source>
        <strain evidence="4 5">NA00687</strain>
    </source>
</reference>
<dbReference type="RefSeq" id="WP_176160734.1">
    <property type="nucleotide sequence ID" value="NZ_CP054929.1"/>
</dbReference>